<keyword evidence="2" id="KW-1185">Reference proteome</keyword>
<gene>
    <name evidence="1" type="ORF">FIV53_00940</name>
</gene>
<evidence type="ECO:0000313" key="2">
    <source>
        <dbReference type="Proteomes" id="UP000315201"/>
    </source>
</evidence>
<protein>
    <submittedName>
        <fullName evidence="1">Uncharacterized protein</fullName>
    </submittedName>
</protein>
<proteinExistence type="predicted"/>
<organism evidence="1 2">
    <name type="scientific">Mycoplasma nasistruthionis</name>
    <dbReference type="NCBI Taxonomy" id="353852"/>
    <lineage>
        <taxon>Bacteria</taxon>
        <taxon>Bacillati</taxon>
        <taxon>Mycoplasmatota</taxon>
        <taxon>Mollicutes</taxon>
        <taxon>Mycoplasmataceae</taxon>
        <taxon>Mycoplasma</taxon>
    </lineage>
</organism>
<dbReference type="EMBL" id="CP041147">
    <property type="protein sequence ID" value="QDF64880.1"/>
    <property type="molecule type" value="Genomic_DNA"/>
</dbReference>
<accession>A0A4Y6I6E3</accession>
<dbReference type="RefSeq" id="WP_208664918.1">
    <property type="nucleotide sequence ID" value="NZ_CP041147.1"/>
</dbReference>
<name>A0A4Y6I6E3_9MOLU</name>
<reference evidence="1 2" key="1">
    <citation type="submission" date="2019-06" db="EMBL/GenBank/DDBJ databases">
        <title>Mycoplasma nasistruthionis sp. nov. str Ms03.</title>
        <authorList>
            <person name="Botes A."/>
        </authorList>
    </citation>
    <scope>NUCLEOTIDE SEQUENCE [LARGE SCALE GENOMIC DNA]</scope>
    <source>
        <strain evidence="1 2">Ms03</strain>
    </source>
</reference>
<sequence>MVAQSATDAIYSNDHEFSFLSAGEAKEQVVVIYDANVVEPKAFKNQNVGLSFKDKINTFKRLVPTA</sequence>
<evidence type="ECO:0000313" key="1">
    <source>
        <dbReference type="EMBL" id="QDF64880.1"/>
    </source>
</evidence>
<dbReference type="AlphaFoldDB" id="A0A4Y6I6E3"/>
<dbReference type="Proteomes" id="UP000315201">
    <property type="component" value="Chromosome"/>
</dbReference>